<keyword evidence="2 6" id="KW-0812">Transmembrane</keyword>
<feature type="transmembrane region" description="Helical" evidence="6">
    <location>
        <begin position="499"/>
        <end position="520"/>
    </location>
</feature>
<dbReference type="PANTHER" id="PTHR12570:SF9">
    <property type="entry name" value="MAGNESIUM TRANSPORTER NIPA8-RELATED"/>
    <property type="match status" value="1"/>
</dbReference>
<gene>
    <name evidence="7" type="ORF">NAES01612_LOCUS16239</name>
</gene>
<feature type="region of interest" description="Disordered" evidence="5">
    <location>
        <begin position="880"/>
        <end position="901"/>
    </location>
</feature>
<keyword evidence="3 6" id="KW-1133">Transmembrane helix</keyword>
<feature type="transmembrane region" description="Helical" evidence="6">
    <location>
        <begin position="554"/>
        <end position="572"/>
    </location>
</feature>
<feature type="transmembrane region" description="Helical" evidence="6">
    <location>
        <begin position="672"/>
        <end position="693"/>
    </location>
</feature>
<protein>
    <submittedName>
        <fullName evidence="7">Uncharacterized protein</fullName>
    </submittedName>
</protein>
<sequence length="901" mass="99457">MNVVLTPLVKAASAVPFHLSGSGSEGFTDLSLTDNSTYGVPEYLTAITNNVNCSDFVITLTPTFLDNGVGSGNFKFTQQIAALLTDSTLEIRPLIQGQFEDFDVTINNNLVKQLTANISFQELVPQASLWSDIVALSSYRIEDFGLEVDFDFPNVYASRGIYAQGAAAFSNVLMQCRGNIKAPNNNTNPVGIELRLDGGVGIPNIFKDVTVKFEGDLISGMTPIGILLKDIDFERGVEHADWLFESTVYETNHTDPLGIALESTMRGAQLRNADFVSNAQIFFDMEMERSNITGCLFKTVPLPAGITRELPDILVPDSNKLTDILICNSDFLSEDALFTEGVEQRLNGTQLIFNNFMGTMPNFTFSDLPWSFWNNVSERIGVNYDPSTATGFGCAFASPASNSYFWEIDGTGVRTQSTCQQDVALLPICPNLFPSPSPSPFVEEDDKPGYYAIIGLLIYIAGTIMMAAGVNLQKYALNKTKEKAEAKGEEPKGEWRHPLWLVGITCYILAGIMLSAALYFATPALVTPFMSVVLISNVVFAHFLLGEPFTKQDGVAIIVVIAGLIITASCAPEDPAKYTSKQLIDLYRNTPFIVFMVLTSVVLLALVGANLWIGKEIKACAGGAPPSEVLKPWKLQLYPFSFASLAGLFGGMTVLIMKSAIEIIVEKIGKGFVPFISSWFMYLLIFLMGFFWSMQMFWLNRGLKFFHAIYIVSLEAVINELVAVTGSIIYFQNYEDESFTTVKKFFFVIGLMVGCVGVLLLAYWRRQMQGEEDQLDLFNRDPQEWMEEPSQAFLESQRGTRKSVMETEGSALMSARNTGRNTGRPDSRELGPSDMDIESYRTDDEATQNAEDLLFSPNPFTPSPMLPYSIWGVPVTPKTRMRMGEQGSSSASFDPVSSDEK</sequence>
<dbReference type="InterPro" id="IPR008521">
    <property type="entry name" value="Mg_trans_NIPA"/>
</dbReference>
<keyword evidence="4 6" id="KW-0472">Membrane</keyword>
<feature type="transmembrane region" description="Helical" evidence="6">
    <location>
        <begin position="705"/>
        <end position="733"/>
    </location>
</feature>
<feature type="transmembrane region" description="Helical" evidence="6">
    <location>
        <begin position="592"/>
        <end position="614"/>
    </location>
</feature>
<feature type="region of interest" description="Disordered" evidence="5">
    <location>
        <begin position="815"/>
        <end position="837"/>
    </location>
</feature>
<feature type="transmembrane region" description="Helical" evidence="6">
    <location>
        <begin position="745"/>
        <end position="764"/>
    </location>
</feature>
<evidence type="ECO:0000256" key="2">
    <source>
        <dbReference type="ARBA" id="ARBA00022692"/>
    </source>
</evidence>
<evidence type="ECO:0000256" key="6">
    <source>
        <dbReference type="SAM" id="Phobius"/>
    </source>
</evidence>
<comment type="subcellular location">
    <subcellularLocation>
        <location evidence="1">Membrane</location>
        <topology evidence="1">Multi-pass membrane protein</topology>
    </subcellularLocation>
</comment>
<proteinExistence type="predicted"/>
<dbReference type="GO" id="GO:0016020">
    <property type="term" value="C:membrane"/>
    <property type="evidence" value="ECO:0007669"/>
    <property type="project" value="UniProtKB-SubCell"/>
</dbReference>
<feature type="transmembrane region" description="Helical" evidence="6">
    <location>
        <begin position="526"/>
        <end position="545"/>
    </location>
</feature>
<name>A0A7S4NYE2_9EUKA</name>
<accession>A0A7S4NYE2</accession>
<feature type="compositionally biased region" description="Low complexity" evidence="5">
    <location>
        <begin position="888"/>
        <end position="901"/>
    </location>
</feature>
<evidence type="ECO:0000256" key="5">
    <source>
        <dbReference type="SAM" id="MobiDB-lite"/>
    </source>
</evidence>
<dbReference type="GO" id="GO:0015095">
    <property type="term" value="F:magnesium ion transmembrane transporter activity"/>
    <property type="evidence" value="ECO:0007669"/>
    <property type="project" value="InterPro"/>
</dbReference>
<organism evidence="7">
    <name type="scientific">Paramoeba aestuarina</name>
    <dbReference type="NCBI Taxonomy" id="180227"/>
    <lineage>
        <taxon>Eukaryota</taxon>
        <taxon>Amoebozoa</taxon>
        <taxon>Discosea</taxon>
        <taxon>Flabellinia</taxon>
        <taxon>Dactylopodida</taxon>
        <taxon>Paramoebidae</taxon>
        <taxon>Paramoeba</taxon>
    </lineage>
</organism>
<evidence type="ECO:0000256" key="4">
    <source>
        <dbReference type="ARBA" id="ARBA00023136"/>
    </source>
</evidence>
<feature type="transmembrane region" description="Helical" evidence="6">
    <location>
        <begin position="449"/>
        <end position="472"/>
    </location>
</feature>
<dbReference type="EMBL" id="HBKR01024729">
    <property type="protein sequence ID" value="CAE2316544.1"/>
    <property type="molecule type" value="Transcribed_RNA"/>
</dbReference>
<reference evidence="7" key="1">
    <citation type="submission" date="2021-01" db="EMBL/GenBank/DDBJ databases">
        <authorList>
            <person name="Corre E."/>
            <person name="Pelletier E."/>
            <person name="Niang G."/>
            <person name="Scheremetjew M."/>
            <person name="Finn R."/>
            <person name="Kale V."/>
            <person name="Holt S."/>
            <person name="Cochrane G."/>
            <person name="Meng A."/>
            <person name="Brown T."/>
            <person name="Cohen L."/>
        </authorList>
    </citation>
    <scope>NUCLEOTIDE SEQUENCE</scope>
    <source>
        <strain evidence="7">SoJaBio B1-5/56/2</strain>
    </source>
</reference>
<evidence type="ECO:0000256" key="3">
    <source>
        <dbReference type="ARBA" id="ARBA00022989"/>
    </source>
</evidence>
<feature type="transmembrane region" description="Helical" evidence="6">
    <location>
        <begin position="635"/>
        <end position="657"/>
    </location>
</feature>
<dbReference type="AlphaFoldDB" id="A0A7S4NYE2"/>
<dbReference type="InterPro" id="IPR037185">
    <property type="entry name" value="EmrE-like"/>
</dbReference>
<dbReference type="Pfam" id="PF05653">
    <property type="entry name" value="Mg_trans_NIPA"/>
    <property type="match status" value="2"/>
</dbReference>
<dbReference type="PANTHER" id="PTHR12570">
    <property type="match status" value="1"/>
</dbReference>
<evidence type="ECO:0000313" key="7">
    <source>
        <dbReference type="EMBL" id="CAE2316544.1"/>
    </source>
</evidence>
<dbReference type="SUPFAM" id="SSF103481">
    <property type="entry name" value="Multidrug resistance efflux transporter EmrE"/>
    <property type="match status" value="1"/>
</dbReference>
<evidence type="ECO:0000256" key="1">
    <source>
        <dbReference type="ARBA" id="ARBA00004141"/>
    </source>
</evidence>